<accession>A0A8T3CES7</accession>
<dbReference type="Pfam" id="PF14111">
    <property type="entry name" value="DUF4283"/>
    <property type="match status" value="1"/>
</dbReference>
<evidence type="ECO:0000313" key="3">
    <source>
        <dbReference type="EMBL" id="KAI0530913.1"/>
    </source>
</evidence>
<dbReference type="PROSITE" id="PS50158">
    <property type="entry name" value="ZF_CCHC"/>
    <property type="match status" value="1"/>
</dbReference>
<dbReference type="Gene3D" id="3.60.10.10">
    <property type="entry name" value="Endonuclease/exonuclease/phosphatase"/>
    <property type="match status" value="1"/>
</dbReference>
<dbReference type="EMBL" id="JAGYWB010000001">
    <property type="protein sequence ID" value="KAI0530913.1"/>
    <property type="molecule type" value="Genomic_DNA"/>
</dbReference>
<dbReference type="Proteomes" id="UP000829196">
    <property type="component" value="Unassembled WGS sequence"/>
</dbReference>
<gene>
    <name evidence="3" type="ORF">KFK09_000461</name>
</gene>
<evidence type="ECO:0000256" key="1">
    <source>
        <dbReference type="PROSITE-ProRule" id="PRU00047"/>
    </source>
</evidence>
<dbReference type="PANTHER" id="PTHR31286:SF99">
    <property type="entry name" value="DUF4283 DOMAIN-CONTAINING PROTEIN"/>
    <property type="match status" value="1"/>
</dbReference>
<evidence type="ECO:0000313" key="4">
    <source>
        <dbReference type="Proteomes" id="UP000829196"/>
    </source>
</evidence>
<evidence type="ECO:0000259" key="2">
    <source>
        <dbReference type="PROSITE" id="PS50158"/>
    </source>
</evidence>
<comment type="caution">
    <text evidence="3">The sequence shown here is derived from an EMBL/GenBank/DDBJ whole genome shotgun (WGS) entry which is preliminary data.</text>
</comment>
<dbReference type="PANTHER" id="PTHR31286">
    <property type="entry name" value="GLYCINE-RICH CELL WALL STRUCTURAL PROTEIN 1.8-LIKE"/>
    <property type="match status" value="1"/>
</dbReference>
<dbReference type="InterPro" id="IPR036691">
    <property type="entry name" value="Endo/exonu/phosph_ase_sf"/>
</dbReference>
<reference evidence="3" key="1">
    <citation type="journal article" date="2022" name="Front. Genet.">
        <title>Chromosome-Scale Assembly of the Dendrobium nobile Genome Provides Insights Into the Molecular Mechanism of the Biosynthesis of the Medicinal Active Ingredient of Dendrobium.</title>
        <authorList>
            <person name="Xu Q."/>
            <person name="Niu S.-C."/>
            <person name="Li K.-L."/>
            <person name="Zheng P.-J."/>
            <person name="Zhang X.-J."/>
            <person name="Jia Y."/>
            <person name="Liu Y."/>
            <person name="Niu Y.-X."/>
            <person name="Yu L.-H."/>
            <person name="Chen D.-F."/>
            <person name="Zhang G.-Q."/>
        </authorList>
    </citation>
    <scope>NUCLEOTIDE SEQUENCE</scope>
    <source>
        <tissue evidence="3">Leaf</tissue>
    </source>
</reference>
<feature type="domain" description="CCHC-type" evidence="2">
    <location>
        <begin position="216"/>
        <end position="229"/>
    </location>
</feature>
<dbReference type="SUPFAM" id="SSF56219">
    <property type="entry name" value="DNase I-like"/>
    <property type="match status" value="1"/>
</dbReference>
<dbReference type="GO" id="GO:0003676">
    <property type="term" value="F:nucleic acid binding"/>
    <property type="evidence" value="ECO:0007669"/>
    <property type="project" value="InterPro"/>
</dbReference>
<keyword evidence="4" id="KW-1185">Reference proteome</keyword>
<organism evidence="3 4">
    <name type="scientific">Dendrobium nobile</name>
    <name type="common">Orchid</name>
    <dbReference type="NCBI Taxonomy" id="94219"/>
    <lineage>
        <taxon>Eukaryota</taxon>
        <taxon>Viridiplantae</taxon>
        <taxon>Streptophyta</taxon>
        <taxon>Embryophyta</taxon>
        <taxon>Tracheophyta</taxon>
        <taxon>Spermatophyta</taxon>
        <taxon>Magnoliopsida</taxon>
        <taxon>Liliopsida</taxon>
        <taxon>Asparagales</taxon>
        <taxon>Orchidaceae</taxon>
        <taxon>Epidendroideae</taxon>
        <taxon>Malaxideae</taxon>
        <taxon>Dendrobiinae</taxon>
        <taxon>Dendrobium</taxon>
    </lineage>
</organism>
<keyword evidence="1" id="KW-0863">Zinc-finger</keyword>
<keyword evidence="1" id="KW-0479">Metal-binding</keyword>
<name>A0A8T3CES7_DENNO</name>
<dbReference type="GO" id="GO:0008270">
    <property type="term" value="F:zinc ion binding"/>
    <property type="evidence" value="ECO:0007669"/>
    <property type="project" value="UniProtKB-KW"/>
</dbReference>
<dbReference type="InterPro" id="IPR001878">
    <property type="entry name" value="Znf_CCHC"/>
</dbReference>
<dbReference type="OrthoDB" id="783377at2759"/>
<dbReference type="AlphaFoldDB" id="A0A8T3CES7"/>
<sequence length="932" mass="106265">MDLHGLVKRGDKEGSNPWSKQNHLKIVSKAFSNCLTEDGCVVKLFEPNVKANSDRLNLSIVVKAFGADISIPMMVWELRRQWNQFGKFHLTSLGLGWMLCSFDDMETMENVIMGGPWIVKGHIIGLDRWSSDFSPSSLKGLSSLVWVRLPNLPLFYWDEINVARIASLIGTPLLLDGNMFQWSKREFGRVCVRLELDKQLPLGVWVDGPNGISSLCYNCGKVGHLDSACGANNVVKCSVPEEGISYKSVEKNGASKDSSAYGPWIHVHYWKKNRIDQRRVFKEKEVQEKSQSAAEEEALVMPVKGDLDESDLQILKEAGSTKCNSVLPSLSVFLFQIVINLIYSMKLTRKFLRRTIQHYILLKSRILKRVNWLTVEIWFTMGKLRLIRIMQKIIQALILEEQILMESSFVFWNCMGENKREAPLYLKEVISDWKAIYVGIVETKIDTLEKWDFNKHMGKDWEFFLYPSNGSSGGIVVMWRTDLASFSLITANEQCVIGKLCIANKGSWIIFTVYGSRDVYSRRNLWDCLGSHSSLEVPCDLHDVGVIGPKFTWCNNKSGGARIWKRLDRCLRNSKALEALPQDVNRHVARVASNYCPVVLQLNFQNFHHPKIMRSKHNSLMELKEKLKKEVDDLQNEETNGSGLSEESVMLLKSKVHELNTTLARLNVWWRQRVKGKWIKESDINSQFLHSFPNGRKNGNLIKEIKDGSGNLVNDQGAIEQAFLSFFSQKWKERESKVTWWPNRINGLSNESVELLDAEFIMEEIEKVISNLGSNISPGIDGISYSFIKGYWKIIAQDIRGAIFQFISTGKMNEKWKETLIVLIPKVQNPVDPSQFRPISLSLSIYKIIAKLLLNRLNLVINDLISENQAAFLKANTEQVKVVKKSIVDYCSWTGLSVNNCAGEVHLAFYSNLLCLSCFDSHQHSEKIGEDL</sequence>
<protein>
    <recommendedName>
        <fullName evidence="2">CCHC-type domain-containing protein</fullName>
    </recommendedName>
</protein>
<dbReference type="InterPro" id="IPR040256">
    <property type="entry name" value="At4g02000-like"/>
</dbReference>
<proteinExistence type="predicted"/>
<keyword evidence="1" id="KW-0862">Zinc</keyword>
<dbReference type="InterPro" id="IPR025558">
    <property type="entry name" value="DUF4283"/>
</dbReference>